<name>A0A7N0TCG5_KALFE</name>
<dbReference type="Pfam" id="PF03311">
    <property type="entry name" value="Cornichon"/>
    <property type="match status" value="1"/>
</dbReference>
<dbReference type="SMART" id="SM01398">
    <property type="entry name" value="Cornichon"/>
    <property type="match status" value="1"/>
</dbReference>
<keyword evidence="8" id="KW-1185">Reference proteome</keyword>
<feature type="transmembrane region" description="Helical" evidence="6">
    <location>
        <begin position="6"/>
        <end position="27"/>
    </location>
</feature>
<dbReference type="Gramene" id="Kaladp0032s0047.3.v1.1">
    <property type="protein sequence ID" value="Kaladp0032s0047.3.v1.1"/>
    <property type="gene ID" value="Kaladp0032s0047.v1.1"/>
</dbReference>
<evidence type="ECO:0000256" key="5">
    <source>
        <dbReference type="ARBA" id="ARBA00023136"/>
    </source>
</evidence>
<keyword evidence="4 6" id="KW-1133">Transmembrane helix</keyword>
<dbReference type="InterPro" id="IPR003377">
    <property type="entry name" value="Cornichon"/>
</dbReference>
<evidence type="ECO:0000256" key="6">
    <source>
        <dbReference type="SAM" id="Phobius"/>
    </source>
</evidence>
<dbReference type="GO" id="GO:0016020">
    <property type="term" value="C:membrane"/>
    <property type="evidence" value="ECO:0007669"/>
    <property type="project" value="UniProtKB-SubCell"/>
</dbReference>
<dbReference type="Proteomes" id="UP000594263">
    <property type="component" value="Unplaced"/>
</dbReference>
<evidence type="ECO:0000256" key="2">
    <source>
        <dbReference type="ARBA" id="ARBA00010095"/>
    </source>
</evidence>
<proteinExistence type="inferred from homology"/>
<feature type="transmembrane region" description="Helical" evidence="6">
    <location>
        <begin position="114"/>
        <end position="137"/>
    </location>
</feature>
<dbReference type="EnsemblPlants" id="Kaladp0032s0047.3.v1.1">
    <property type="protein sequence ID" value="Kaladp0032s0047.3.v1.1"/>
    <property type="gene ID" value="Kaladp0032s0047.v1.1"/>
</dbReference>
<dbReference type="Gramene" id="Kaladp0032s0047.1.v1.1">
    <property type="protein sequence ID" value="Kaladp0032s0047.1.v1.1"/>
    <property type="gene ID" value="Kaladp0032s0047.v1.1"/>
</dbReference>
<dbReference type="PANTHER" id="PTHR12290">
    <property type="entry name" value="CORNICHON-RELATED"/>
    <property type="match status" value="1"/>
</dbReference>
<dbReference type="GO" id="GO:0016192">
    <property type="term" value="P:vesicle-mediated transport"/>
    <property type="evidence" value="ECO:0007669"/>
    <property type="project" value="InterPro"/>
</dbReference>
<evidence type="ECO:0000256" key="3">
    <source>
        <dbReference type="ARBA" id="ARBA00022692"/>
    </source>
</evidence>
<keyword evidence="3 6" id="KW-0812">Transmembrane</keyword>
<sequence>MAWDLILWLIVFCINIALLASTLYQVICLSDLESDYLNPYESSSRINALILPEFILQTVLCALFLLTWHWFMFMLTLPLTYYNVTLYIKKLHLVDVTEIFRTLNGEKKYRIVKLVFYSMLFCIITVRLVAAGALPVYHFGSQVLDIRSSFLEF</sequence>
<accession>A0A7N0TCG5</accession>
<evidence type="ECO:0000256" key="1">
    <source>
        <dbReference type="ARBA" id="ARBA00004141"/>
    </source>
</evidence>
<reference evidence="7" key="1">
    <citation type="submission" date="2021-01" db="UniProtKB">
        <authorList>
            <consortium name="EnsemblPlants"/>
        </authorList>
    </citation>
    <scope>IDENTIFICATION</scope>
</reference>
<evidence type="ECO:0000256" key="4">
    <source>
        <dbReference type="ARBA" id="ARBA00022989"/>
    </source>
</evidence>
<comment type="subcellular location">
    <subcellularLocation>
        <location evidence="1">Membrane</location>
        <topology evidence="1">Multi-pass membrane protein</topology>
    </subcellularLocation>
</comment>
<protein>
    <submittedName>
        <fullName evidence="7">Uncharacterized protein</fullName>
    </submittedName>
</protein>
<dbReference type="AlphaFoldDB" id="A0A7N0TCG5"/>
<keyword evidence="5 6" id="KW-0472">Membrane</keyword>
<dbReference type="EnsemblPlants" id="Kaladp0032s0047.1.v1.1">
    <property type="protein sequence ID" value="Kaladp0032s0047.1.v1.1"/>
    <property type="gene ID" value="Kaladp0032s0047.v1.1"/>
</dbReference>
<evidence type="ECO:0000313" key="7">
    <source>
        <dbReference type="EnsemblPlants" id="Kaladp0032s0047.1.v1.1"/>
    </source>
</evidence>
<organism evidence="7 8">
    <name type="scientific">Kalanchoe fedtschenkoi</name>
    <name type="common">Lavender scallops</name>
    <name type="synonym">South American air plant</name>
    <dbReference type="NCBI Taxonomy" id="63787"/>
    <lineage>
        <taxon>Eukaryota</taxon>
        <taxon>Viridiplantae</taxon>
        <taxon>Streptophyta</taxon>
        <taxon>Embryophyta</taxon>
        <taxon>Tracheophyta</taxon>
        <taxon>Spermatophyta</taxon>
        <taxon>Magnoliopsida</taxon>
        <taxon>eudicotyledons</taxon>
        <taxon>Gunneridae</taxon>
        <taxon>Pentapetalae</taxon>
        <taxon>Saxifragales</taxon>
        <taxon>Crassulaceae</taxon>
        <taxon>Kalanchoe</taxon>
    </lineage>
</organism>
<evidence type="ECO:0000313" key="8">
    <source>
        <dbReference type="Proteomes" id="UP000594263"/>
    </source>
</evidence>
<comment type="similarity">
    <text evidence="2">Belongs to the cornichon family.</text>
</comment>